<name>A0A9W4K851_9EURO</name>
<accession>A0A9W4K851</accession>
<dbReference type="AlphaFoldDB" id="A0A9W4K851"/>
<comment type="caution">
    <text evidence="1">The sequence shown here is derived from an EMBL/GenBank/DDBJ whole genome shotgun (WGS) entry which is preliminary data.</text>
</comment>
<feature type="non-terminal residue" evidence="1">
    <location>
        <position position="1"/>
    </location>
</feature>
<evidence type="ECO:0000313" key="1">
    <source>
        <dbReference type="EMBL" id="CAG8885188.1"/>
    </source>
</evidence>
<reference evidence="1" key="1">
    <citation type="submission" date="2021-07" db="EMBL/GenBank/DDBJ databases">
        <authorList>
            <person name="Branca A.L. A."/>
        </authorList>
    </citation>
    <scope>NUCLEOTIDE SEQUENCE</scope>
</reference>
<protein>
    <submittedName>
        <fullName evidence="1">Uncharacterized protein</fullName>
    </submittedName>
</protein>
<keyword evidence="2" id="KW-1185">Reference proteome</keyword>
<feature type="non-terminal residue" evidence="1">
    <location>
        <position position="72"/>
    </location>
</feature>
<organism evidence="1 2">
    <name type="scientific">Penicillium egyptiacum</name>
    <dbReference type="NCBI Taxonomy" id="1303716"/>
    <lineage>
        <taxon>Eukaryota</taxon>
        <taxon>Fungi</taxon>
        <taxon>Dikarya</taxon>
        <taxon>Ascomycota</taxon>
        <taxon>Pezizomycotina</taxon>
        <taxon>Eurotiomycetes</taxon>
        <taxon>Eurotiomycetidae</taxon>
        <taxon>Eurotiales</taxon>
        <taxon>Aspergillaceae</taxon>
        <taxon>Penicillium</taxon>
    </lineage>
</organism>
<gene>
    <name evidence="1" type="ORF">PEGY_LOCUS412</name>
</gene>
<dbReference type="EMBL" id="CAJVRC010000761">
    <property type="protein sequence ID" value="CAG8885188.1"/>
    <property type="molecule type" value="Genomic_DNA"/>
</dbReference>
<sequence length="72" mass="7842">RRRLCPLADPELPAVGGGRSLPSKPVVECTKKGHRHPGMLPVEVPRRADTVHELHGEAEAVDIPPEPLDRVV</sequence>
<dbReference type="Proteomes" id="UP001154252">
    <property type="component" value="Unassembled WGS sequence"/>
</dbReference>
<evidence type="ECO:0000313" key="2">
    <source>
        <dbReference type="Proteomes" id="UP001154252"/>
    </source>
</evidence>
<proteinExistence type="predicted"/>